<organism evidence="1 2">
    <name type="scientific">Brassica carinata</name>
    <name type="common">Ethiopian mustard</name>
    <name type="synonym">Abyssinian cabbage</name>
    <dbReference type="NCBI Taxonomy" id="52824"/>
    <lineage>
        <taxon>Eukaryota</taxon>
        <taxon>Viridiplantae</taxon>
        <taxon>Streptophyta</taxon>
        <taxon>Embryophyta</taxon>
        <taxon>Tracheophyta</taxon>
        <taxon>Spermatophyta</taxon>
        <taxon>Magnoliopsida</taxon>
        <taxon>eudicotyledons</taxon>
        <taxon>Gunneridae</taxon>
        <taxon>Pentapetalae</taxon>
        <taxon>rosids</taxon>
        <taxon>malvids</taxon>
        <taxon>Brassicales</taxon>
        <taxon>Brassicaceae</taxon>
        <taxon>Brassiceae</taxon>
        <taxon>Brassica</taxon>
    </lineage>
</organism>
<protein>
    <submittedName>
        <fullName evidence="1">Uncharacterized protein</fullName>
    </submittedName>
</protein>
<name>A0A8X7UXZ1_BRACI</name>
<comment type="caution">
    <text evidence="1">The sequence shown here is derived from an EMBL/GenBank/DDBJ whole genome shotgun (WGS) entry which is preliminary data.</text>
</comment>
<reference evidence="1 2" key="1">
    <citation type="submission" date="2020-02" db="EMBL/GenBank/DDBJ databases">
        <authorList>
            <person name="Ma Q."/>
            <person name="Huang Y."/>
            <person name="Song X."/>
            <person name="Pei D."/>
        </authorList>
    </citation>
    <scope>NUCLEOTIDE SEQUENCE [LARGE SCALE GENOMIC DNA]</scope>
    <source>
        <strain evidence="1">Sxm20200214</strain>
        <tissue evidence="1">Leaf</tissue>
    </source>
</reference>
<keyword evidence="2" id="KW-1185">Reference proteome</keyword>
<dbReference type="AlphaFoldDB" id="A0A8X7UXZ1"/>
<evidence type="ECO:0000313" key="1">
    <source>
        <dbReference type="EMBL" id="KAG2294977.1"/>
    </source>
</evidence>
<accession>A0A8X7UXZ1</accession>
<proteinExistence type="predicted"/>
<dbReference type="Proteomes" id="UP000886595">
    <property type="component" value="Unassembled WGS sequence"/>
</dbReference>
<dbReference type="EMBL" id="JAAMPC010000009">
    <property type="protein sequence ID" value="KAG2294977.1"/>
    <property type="molecule type" value="Genomic_DNA"/>
</dbReference>
<gene>
    <name evidence="1" type="ORF">Bca52824_041646</name>
</gene>
<evidence type="ECO:0000313" key="2">
    <source>
        <dbReference type="Proteomes" id="UP000886595"/>
    </source>
</evidence>
<sequence length="168" mass="18830">MRQENSVDNLHQDGTVRVEGQSVWPANNTRQSGGYRNGKIMNDLRGDMTRLQQGMREVFLDFGELFGLTARVSSERPSGLRLVACNFYFFSPACIHQWSLVEARGAPSRWRDPLLLEGVPVAVCGDVMVLVLFHRDFVAVLSSQSWSFPAVWRSPSSTFSPGAFSAFR</sequence>